<dbReference type="EMBL" id="JARBHA010000018">
    <property type="protein sequence ID" value="KAJ9675750.1"/>
    <property type="molecule type" value="Genomic_DNA"/>
</dbReference>
<gene>
    <name evidence="1" type="ORF">PVL29_024600</name>
</gene>
<dbReference type="Proteomes" id="UP001168098">
    <property type="component" value="Unassembled WGS sequence"/>
</dbReference>
<accession>A0AA38YSA2</accession>
<name>A0AA38YSA2_VITRO</name>
<sequence length="105" mass="11741">MIAKLFQTQLQITPEKGLSKGDADDLLSRLQDQAKANAREVRVIVFNLPRQEECQQLETYSFSTSLKATAIEESVHEKVSVDDSMNSQFYDSGMKQTVLENASGL</sequence>
<evidence type="ECO:0000313" key="2">
    <source>
        <dbReference type="Proteomes" id="UP001168098"/>
    </source>
</evidence>
<organism evidence="1 2">
    <name type="scientific">Vitis rotundifolia</name>
    <name type="common">Muscadine grape</name>
    <dbReference type="NCBI Taxonomy" id="103349"/>
    <lineage>
        <taxon>Eukaryota</taxon>
        <taxon>Viridiplantae</taxon>
        <taxon>Streptophyta</taxon>
        <taxon>Embryophyta</taxon>
        <taxon>Tracheophyta</taxon>
        <taxon>Spermatophyta</taxon>
        <taxon>Magnoliopsida</taxon>
        <taxon>eudicotyledons</taxon>
        <taxon>Gunneridae</taxon>
        <taxon>Pentapetalae</taxon>
        <taxon>rosids</taxon>
        <taxon>Vitales</taxon>
        <taxon>Vitaceae</taxon>
        <taxon>Viteae</taxon>
        <taxon>Vitis</taxon>
    </lineage>
</organism>
<proteinExistence type="predicted"/>
<reference evidence="1 2" key="1">
    <citation type="journal article" date="2023" name="BMC Biotechnol.">
        <title>Vitis rotundifolia cv Carlos genome sequencing.</title>
        <authorList>
            <person name="Huff M."/>
            <person name="Hulse-Kemp A."/>
            <person name="Scheffler B."/>
            <person name="Youngblood R."/>
            <person name="Simpson S."/>
            <person name="Babiker E."/>
            <person name="Staton M."/>
        </authorList>
    </citation>
    <scope>NUCLEOTIDE SEQUENCE [LARGE SCALE GENOMIC DNA]</scope>
    <source>
        <tissue evidence="1">Leaf</tissue>
    </source>
</reference>
<comment type="caution">
    <text evidence="1">The sequence shown here is derived from an EMBL/GenBank/DDBJ whole genome shotgun (WGS) entry which is preliminary data.</text>
</comment>
<evidence type="ECO:0000313" key="1">
    <source>
        <dbReference type="EMBL" id="KAJ9675750.1"/>
    </source>
</evidence>
<protein>
    <submittedName>
        <fullName evidence="1">Uncharacterized protein</fullName>
    </submittedName>
</protein>
<keyword evidence="2" id="KW-1185">Reference proteome</keyword>
<dbReference type="AlphaFoldDB" id="A0AA38YSA2"/>